<feature type="compositionally biased region" description="Basic and acidic residues" evidence="10">
    <location>
        <begin position="124"/>
        <end position="193"/>
    </location>
</feature>
<feature type="region of interest" description="Disordered" evidence="10">
    <location>
        <begin position="426"/>
        <end position="451"/>
    </location>
</feature>
<feature type="transmembrane region" description="Helical" evidence="11">
    <location>
        <begin position="1059"/>
        <end position="1079"/>
    </location>
</feature>
<dbReference type="FunFam" id="3.40.50.300:FF:000054">
    <property type="entry name" value="ABC multidrug transporter atrF"/>
    <property type="match status" value="1"/>
</dbReference>
<dbReference type="InterPro" id="IPR027417">
    <property type="entry name" value="P-loop_NTPase"/>
</dbReference>
<comment type="subcellular location">
    <subcellularLocation>
        <location evidence="1">Membrane</location>
        <topology evidence="1">Multi-pass membrane protein</topology>
    </subcellularLocation>
</comment>
<evidence type="ECO:0000313" key="14">
    <source>
        <dbReference type="EMBL" id="KAJ2863190.1"/>
    </source>
</evidence>
<feature type="domain" description="SGF29 C-terminal" evidence="13">
    <location>
        <begin position="251"/>
        <end position="424"/>
    </location>
</feature>
<feature type="compositionally biased region" description="Basic and acidic residues" evidence="10">
    <location>
        <begin position="200"/>
        <end position="212"/>
    </location>
</feature>
<dbReference type="Pfam" id="PF01061">
    <property type="entry name" value="ABC2_membrane"/>
    <property type="match status" value="2"/>
</dbReference>
<evidence type="ECO:0000256" key="5">
    <source>
        <dbReference type="ARBA" id="ARBA00022741"/>
    </source>
</evidence>
<comment type="similarity">
    <text evidence="2">Belongs to the ABC transporter superfamily. ABCG family. PDR (TC 3.A.1.205) subfamily.</text>
</comment>
<feature type="compositionally biased region" description="Polar residues" evidence="10">
    <location>
        <begin position="363"/>
        <end position="373"/>
    </location>
</feature>
<evidence type="ECO:0000256" key="2">
    <source>
        <dbReference type="ARBA" id="ARBA00006012"/>
    </source>
</evidence>
<evidence type="ECO:0000256" key="11">
    <source>
        <dbReference type="SAM" id="Phobius"/>
    </source>
</evidence>
<organism evidence="14 15">
    <name type="scientific">Coemansia aciculifera</name>
    <dbReference type="NCBI Taxonomy" id="417176"/>
    <lineage>
        <taxon>Eukaryota</taxon>
        <taxon>Fungi</taxon>
        <taxon>Fungi incertae sedis</taxon>
        <taxon>Zoopagomycota</taxon>
        <taxon>Kickxellomycotina</taxon>
        <taxon>Kickxellomycetes</taxon>
        <taxon>Kickxellales</taxon>
        <taxon>Kickxellaceae</taxon>
        <taxon>Coemansia</taxon>
    </lineage>
</organism>
<dbReference type="InterPro" id="IPR047288">
    <property type="entry name" value="Tudor_SGF29_rpt1"/>
</dbReference>
<dbReference type="InterPro" id="IPR034003">
    <property type="entry name" value="ABCG_PDR_2"/>
</dbReference>
<feature type="transmembrane region" description="Helical" evidence="11">
    <location>
        <begin position="1169"/>
        <end position="1190"/>
    </location>
</feature>
<dbReference type="SMART" id="SM00382">
    <property type="entry name" value="AAA"/>
    <property type="match status" value="2"/>
</dbReference>
<feature type="transmembrane region" description="Helical" evidence="11">
    <location>
        <begin position="1582"/>
        <end position="1600"/>
    </location>
</feature>
<keyword evidence="3" id="KW-0813">Transport</keyword>
<evidence type="ECO:0000259" key="13">
    <source>
        <dbReference type="PROSITE" id="PS51518"/>
    </source>
</evidence>
<evidence type="ECO:0000256" key="3">
    <source>
        <dbReference type="ARBA" id="ARBA00022448"/>
    </source>
</evidence>
<dbReference type="PROSITE" id="PS50893">
    <property type="entry name" value="ABC_TRANSPORTER_2"/>
    <property type="match status" value="2"/>
</dbReference>
<feature type="coiled-coil region" evidence="9">
    <location>
        <begin position="18"/>
        <end position="83"/>
    </location>
</feature>
<dbReference type="Pfam" id="PF19055">
    <property type="entry name" value="ABC2_membrane_7"/>
    <property type="match status" value="1"/>
</dbReference>
<reference evidence="14" key="1">
    <citation type="submission" date="2022-07" db="EMBL/GenBank/DDBJ databases">
        <title>Phylogenomic reconstructions and comparative analyses of Kickxellomycotina fungi.</title>
        <authorList>
            <person name="Reynolds N.K."/>
            <person name="Stajich J.E."/>
            <person name="Barry K."/>
            <person name="Grigoriev I.V."/>
            <person name="Crous P."/>
            <person name="Smith M.E."/>
        </authorList>
    </citation>
    <scope>NUCLEOTIDE SEQUENCE</scope>
    <source>
        <strain evidence="14">RSA 476</strain>
    </source>
</reference>
<dbReference type="Gene3D" id="3.40.50.300">
    <property type="entry name" value="P-loop containing nucleotide triphosphate hydrolases"/>
    <property type="match status" value="2"/>
</dbReference>
<keyword evidence="6 14" id="KW-0067">ATP-binding</keyword>
<accession>A0A9W8IGR3</accession>
<keyword evidence="8 11" id="KW-0472">Membrane</keyword>
<dbReference type="InterPro" id="IPR034001">
    <property type="entry name" value="ABCG_PDR_1"/>
</dbReference>
<dbReference type="InterPro" id="IPR010929">
    <property type="entry name" value="PDR_CDR_ABC"/>
</dbReference>
<evidence type="ECO:0000256" key="1">
    <source>
        <dbReference type="ARBA" id="ARBA00004141"/>
    </source>
</evidence>
<keyword evidence="15" id="KW-1185">Reference proteome</keyword>
<feature type="transmembrane region" description="Helical" evidence="11">
    <location>
        <begin position="1026"/>
        <end position="1047"/>
    </location>
</feature>
<dbReference type="InterPro" id="IPR003439">
    <property type="entry name" value="ABC_transporter-like_ATP-bd"/>
</dbReference>
<feature type="region of interest" description="Disordered" evidence="10">
    <location>
        <begin position="83"/>
        <end position="250"/>
    </location>
</feature>
<dbReference type="SUPFAM" id="SSF52540">
    <property type="entry name" value="P-loop containing nucleoside triphosphate hydrolases"/>
    <property type="match status" value="2"/>
</dbReference>
<keyword evidence="7 11" id="KW-1133">Transmembrane helix</keyword>
<evidence type="ECO:0000256" key="7">
    <source>
        <dbReference type="ARBA" id="ARBA00022989"/>
    </source>
</evidence>
<dbReference type="CDD" id="cd20393">
    <property type="entry name" value="Tudor_SGF29_rpt1"/>
    <property type="match status" value="1"/>
</dbReference>
<dbReference type="PROSITE" id="PS00211">
    <property type="entry name" value="ABC_TRANSPORTER_1"/>
    <property type="match status" value="1"/>
</dbReference>
<evidence type="ECO:0000256" key="4">
    <source>
        <dbReference type="ARBA" id="ARBA00022692"/>
    </source>
</evidence>
<evidence type="ECO:0000313" key="15">
    <source>
        <dbReference type="Proteomes" id="UP001140074"/>
    </source>
</evidence>
<dbReference type="CDD" id="cd03233">
    <property type="entry name" value="ABCG_PDR_domain1"/>
    <property type="match status" value="1"/>
</dbReference>
<keyword evidence="9" id="KW-0175">Coiled coil</keyword>
<dbReference type="EMBL" id="JANBUY010000133">
    <property type="protein sequence ID" value="KAJ2863190.1"/>
    <property type="molecule type" value="Genomic_DNA"/>
</dbReference>
<feature type="domain" description="ABC transporter" evidence="12">
    <location>
        <begin position="1245"/>
        <end position="1489"/>
    </location>
</feature>
<keyword evidence="4 11" id="KW-0812">Transmembrane</keyword>
<evidence type="ECO:0000256" key="8">
    <source>
        <dbReference type="ARBA" id="ARBA00023136"/>
    </source>
</evidence>
<dbReference type="Pfam" id="PF00005">
    <property type="entry name" value="ABC_tran"/>
    <property type="match status" value="2"/>
</dbReference>
<dbReference type="Pfam" id="PF06422">
    <property type="entry name" value="PDR_CDR"/>
    <property type="match status" value="2"/>
</dbReference>
<feature type="compositionally biased region" description="Gly residues" evidence="10">
    <location>
        <begin position="226"/>
        <end position="235"/>
    </location>
</feature>
<dbReference type="InterPro" id="IPR003593">
    <property type="entry name" value="AAA+_ATPase"/>
</dbReference>
<name>A0A9W8IGR3_9FUNG</name>
<evidence type="ECO:0000256" key="10">
    <source>
        <dbReference type="SAM" id="MobiDB-lite"/>
    </source>
</evidence>
<feature type="domain" description="ABC transporter" evidence="12">
    <location>
        <begin position="552"/>
        <end position="804"/>
    </location>
</feature>
<feature type="compositionally biased region" description="Low complexity" evidence="10">
    <location>
        <begin position="236"/>
        <end position="250"/>
    </location>
</feature>
<feature type="transmembrane region" description="Helical" evidence="11">
    <location>
        <begin position="1692"/>
        <end position="1714"/>
    </location>
</feature>
<dbReference type="InterPro" id="IPR017871">
    <property type="entry name" value="ABC_transporter-like_CS"/>
</dbReference>
<feature type="transmembrane region" description="Helical" evidence="11">
    <location>
        <begin position="1845"/>
        <end position="1866"/>
    </location>
</feature>
<comment type="caution">
    <text evidence="14">The sequence shown here is derived from an EMBL/GenBank/DDBJ whole genome shotgun (WGS) entry which is preliminary data.</text>
</comment>
<dbReference type="Proteomes" id="UP001140074">
    <property type="component" value="Unassembled WGS sequence"/>
</dbReference>
<dbReference type="Gene3D" id="2.30.30.140">
    <property type="match status" value="2"/>
</dbReference>
<dbReference type="InterPro" id="IPR010750">
    <property type="entry name" value="SGF29_tudor-like_dom"/>
</dbReference>
<dbReference type="GO" id="GO:0140359">
    <property type="term" value="F:ABC-type transporter activity"/>
    <property type="evidence" value="ECO:0007669"/>
    <property type="project" value="InterPro"/>
</dbReference>
<feature type="transmembrane region" description="Helical" evidence="11">
    <location>
        <begin position="1650"/>
        <end position="1680"/>
    </location>
</feature>
<evidence type="ECO:0000259" key="12">
    <source>
        <dbReference type="PROSITE" id="PS50893"/>
    </source>
</evidence>
<dbReference type="InterPro" id="IPR043926">
    <property type="entry name" value="ABCG_dom"/>
</dbReference>
<evidence type="ECO:0000256" key="9">
    <source>
        <dbReference type="SAM" id="Coils"/>
    </source>
</evidence>
<dbReference type="PROSITE" id="PS51518">
    <property type="entry name" value="SGF29_C"/>
    <property type="match status" value="1"/>
</dbReference>
<gene>
    <name evidence="14" type="primary">SNQ2_1</name>
    <name evidence="14" type="ORF">GGH94_003775</name>
</gene>
<feature type="transmembrane region" description="Helical" evidence="11">
    <location>
        <begin position="993"/>
        <end position="1019"/>
    </location>
</feature>
<dbReference type="CDD" id="cd03232">
    <property type="entry name" value="ABCG_PDR_domain2"/>
    <property type="match status" value="1"/>
</dbReference>
<dbReference type="GO" id="GO:0016020">
    <property type="term" value="C:membrane"/>
    <property type="evidence" value="ECO:0007669"/>
    <property type="project" value="UniProtKB-SubCell"/>
</dbReference>
<protein>
    <submittedName>
        <fullName evidence="14">ATP-binding cassette transporter snq2</fullName>
    </submittedName>
</protein>
<feature type="transmembrane region" description="Helical" evidence="11">
    <location>
        <begin position="1720"/>
        <end position="1744"/>
    </location>
</feature>
<proteinExistence type="inferred from homology"/>
<dbReference type="PANTHER" id="PTHR19241">
    <property type="entry name" value="ATP-BINDING CASSETTE TRANSPORTER"/>
    <property type="match status" value="1"/>
</dbReference>
<dbReference type="GO" id="GO:0005524">
    <property type="term" value="F:ATP binding"/>
    <property type="evidence" value="ECO:0007669"/>
    <property type="project" value="UniProtKB-KW"/>
</dbReference>
<sequence length="1871" mass="209320">MEPSASTQHSFSNLVHQLKTLEQVRRDELASLDEINRRQLAHTNVLGDSMGVMDEYRRAIALAQQEQKAARRALEAVAQLLAKQPKDDSDNDGELMDASPAAELRAKRRRLETKSGESATVTMMRRESRSRESRSREPKGRDRDRDTRDRDRDSRDSRDRSERDRGDRDSRDHYDRDGRDRSDRDGRDRDRDRSRGHRDRLREKEKERDRLQQRRRRDNPIAGSSTGSGGNGTEKGSGSNSLSRGRSSGLTEAEIENGCLVAARVSPATVDQAEMWILATVLSYNSEKNRYTVQDEDEESPERPTYVLSARYVLFVSAEPSAATPAARRRRWDRSRNPEMSRGQRVLAMYPGTTSFYTGQVATPPSLNTSSSPVLGAASLADPAEPPPDPTSNPMYRVQFDDDDGKERNVPAHLANFMDYLPKVPAERKASGDSSATDHSGIRGLSDGTEPVMSFGEPLHVSVSRGTERFKSIQRTYSKPLTIGEEEEAAALPEGAFDLTTWLTGRQQKQGPPFAKRIGLVFDDVSVFGDNVSNRHIATVVTPFYKLGKAAMHGFGIGRLFGGKADKHRQLLHNVSGVVEDGEMLLVLGRPGSGCSTLLRVLGNRRGTYKKITGHVSYGGLTPEEVGKRYRGEVAYNQEDDVHFPTLTVRKTLEFAIQCKTPSKRVLQDRQGYEREFLDTLLDMYGLTGCADTIVGNAFLRGVSGGERKRVSIAEQVASGASIDIWDGSTKGLDSSSALDYVRSLRITTDVLHKSTVVTIYQASENIYELFDKVMVIDEGRQLYFGPASEAVAYFRGLGIDKPLRQTTSDFLTGVTQLHERKVVSGWEQRAPKTAEEFERAWLESGQCQAVKQKVVAFEAQLEQDGRSAEIRDFVDQTKMGTASSRLRRRSPYTTTFAYQLMRLLKREWEILLGSKATLIFKLAFNASFAIIVGTLFLQLPSTSGGAFTRGGLLFFALLFNSLAAQAEIPKAITGREVVYKHKSFAMYHPAALSFAQTVVDIPFMILQIVVFSCILYFATGLERTAAQFFIFMLYLFIGCLCLTAFFRLIGNISPNVDIAHTLSGVSLLFMILYVGYLIPPHSMHGYFKWIYWINPLAYGFKALMSNEFRNLDLQCTGLNLIPSGPGFTNIANQVCTLQGAVPGQSFVRGRDYLAVGYQFYVKDQWKNFVAVLCFWVLFVLGIAAAMEFVEFGNTGYTINVFKRRRPQVSLMTSDNDLATKEGEQFGVIPEGGPTDTQIASGTTFTWSDISYTVPVKGGERQLLTGVSGFIKPGTMTALMGSSGAGKTTLLDALSQRKTIGRLDGEMLMNGSPQPRSFRRITGYCEQLDVHNPHATVREALRFSAYLRQPAAVPDSEKNEYVERVIFLLGLTDIADCLVGEPESGEGISLEERKRLTIGLELVSKPKILFLDEPTSGLDAQASFKIVHFLRRLAAEGQTVLCTIHQPSAMLFEQFDRLLLLVRGGHTVYFGDLGADAQSLIGYFERNGAPKCPPTANPAEYILDVVGSRAAAIDWPQAWMQSPERSSAISEIARINQIKASNGADNGHEGDDLVYARSHAYQIRLVTQRMFLSYWRNIEYNLTRLALQILCALIVGFTFYKLNDGAVDLQNKVFAIFECSVLSILVINQVQPEFLRQRQYYGRETSTNQYGWRAFAFAIIFTEWPFSFVSNTLFFVAFYWTVGLNSISDRIGYFYLAYIILGLFSLTLGQAIAAFSPNDIVAALLNPIFTAMITLFCGVTIPYLQMPKFWRSWMYWLSPYLYYVEGVITNDLHGSQVRCRQSEFFTFDPPANQTCSTYAGSWISRAAGYINNPEATSACEYCSYKVGDEFYHALSWSFDHRWRNMGILIGFVAFNVAFTVLMIKVFKVNKR</sequence>
<feature type="transmembrane region" description="Helical" evidence="11">
    <location>
        <begin position="952"/>
        <end position="973"/>
    </location>
</feature>
<keyword evidence="5" id="KW-0547">Nucleotide-binding</keyword>
<dbReference type="Pfam" id="PF07039">
    <property type="entry name" value="SGF29_Tudor"/>
    <property type="match status" value="1"/>
</dbReference>
<feature type="region of interest" description="Disordered" evidence="10">
    <location>
        <begin position="363"/>
        <end position="393"/>
    </location>
</feature>
<feature type="transmembrane region" description="Helical" evidence="11">
    <location>
        <begin position="919"/>
        <end position="940"/>
    </location>
</feature>
<evidence type="ECO:0000256" key="6">
    <source>
        <dbReference type="ARBA" id="ARBA00022840"/>
    </source>
</evidence>
<dbReference type="GO" id="GO:0016887">
    <property type="term" value="F:ATP hydrolysis activity"/>
    <property type="evidence" value="ECO:0007669"/>
    <property type="project" value="InterPro"/>
</dbReference>
<dbReference type="InterPro" id="IPR013525">
    <property type="entry name" value="ABC2_TM"/>
</dbReference>